<reference evidence="4 5" key="1">
    <citation type="submission" date="2019-05" db="EMBL/GenBank/DDBJ databases">
        <authorList>
            <consortium name="Pathogen Informatics"/>
        </authorList>
    </citation>
    <scope>NUCLEOTIDE SEQUENCE [LARGE SCALE GENOMIC DNA]</scope>
    <source>
        <strain evidence="4 5">NCTC12204</strain>
    </source>
</reference>
<dbReference type="PANTHER" id="PTHR30514">
    <property type="entry name" value="GLUCOKINASE"/>
    <property type="match status" value="1"/>
</dbReference>
<dbReference type="Proteomes" id="UP000352698">
    <property type="component" value="Unassembled WGS sequence"/>
</dbReference>
<dbReference type="GO" id="GO:1901135">
    <property type="term" value="P:carbohydrate derivative metabolic process"/>
    <property type="evidence" value="ECO:0007669"/>
    <property type="project" value="InterPro"/>
</dbReference>
<dbReference type="EMBL" id="CABEEP010000001">
    <property type="protein sequence ID" value="VTQ66640.1"/>
    <property type="molecule type" value="Genomic_DNA"/>
</dbReference>
<dbReference type="SUPFAM" id="SSF53697">
    <property type="entry name" value="SIS domain"/>
    <property type="match status" value="1"/>
</dbReference>
<accession>A0A4S2CDC5</accession>
<dbReference type="GO" id="GO:0003700">
    <property type="term" value="F:DNA-binding transcription factor activity"/>
    <property type="evidence" value="ECO:0007669"/>
    <property type="project" value="InterPro"/>
</dbReference>
<dbReference type="Gene3D" id="1.10.10.10">
    <property type="entry name" value="Winged helix-like DNA-binding domain superfamily/Winged helix DNA-binding domain"/>
    <property type="match status" value="1"/>
</dbReference>
<dbReference type="PROSITE" id="PS51464">
    <property type="entry name" value="SIS"/>
    <property type="match status" value="1"/>
</dbReference>
<dbReference type="Gene3D" id="3.40.50.10490">
    <property type="entry name" value="Glucose-6-phosphate isomerase like protein, domain 1"/>
    <property type="match status" value="1"/>
</dbReference>
<dbReference type="CDD" id="cd05013">
    <property type="entry name" value="SIS_RpiR"/>
    <property type="match status" value="1"/>
</dbReference>
<protein>
    <submittedName>
        <fullName evidence="4">Transcriptional regulator</fullName>
    </submittedName>
</protein>
<dbReference type="GO" id="GO:0003677">
    <property type="term" value="F:DNA binding"/>
    <property type="evidence" value="ECO:0007669"/>
    <property type="project" value="UniProtKB-KW"/>
</dbReference>
<evidence type="ECO:0000313" key="4">
    <source>
        <dbReference type="EMBL" id="VTQ66640.1"/>
    </source>
</evidence>
<dbReference type="PROSITE" id="PS51071">
    <property type="entry name" value="HTH_RPIR"/>
    <property type="match status" value="1"/>
</dbReference>
<keyword evidence="1" id="KW-0805">Transcription regulation</keyword>
<sequence>MLLKEKLKKIAFSPAETEVIHFIQSHEHQLKEATIQQIAKACYVHPSTLIRIAKKAGFNGWVHFKEAFLAENEYLEGNFQEVDANLPFLENDGIMSIANKVAALERMTIEDTLSLLHHDDLQRAKQLLLKAKKIVLFSSNSNTLISQAFMLKMKRIKRDVTIVTTSGESYYEAYNCTPDTCAILISYTGENKMMLRTAKILQEINVPILTLTSIGDSTLSTFSSAILRITTRERLYSKISNFTINTSICYLLDVLYSCIFAEEYQKNLNHLIKIGQKVDDRPISSSIMEEPPAIKE</sequence>
<dbReference type="Pfam" id="PF01418">
    <property type="entry name" value="HTH_6"/>
    <property type="match status" value="1"/>
</dbReference>
<keyword evidence="3" id="KW-0804">Transcription</keyword>
<dbReference type="InterPro" id="IPR035472">
    <property type="entry name" value="RpiR-like_SIS"/>
</dbReference>
<dbReference type="GO" id="GO:0097367">
    <property type="term" value="F:carbohydrate derivative binding"/>
    <property type="evidence" value="ECO:0007669"/>
    <property type="project" value="InterPro"/>
</dbReference>
<dbReference type="InterPro" id="IPR000281">
    <property type="entry name" value="HTH_RpiR"/>
</dbReference>
<dbReference type="SUPFAM" id="SSF46689">
    <property type="entry name" value="Homeodomain-like"/>
    <property type="match status" value="1"/>
</dbReference>
<name>A0A4S2CDC5_ENTHR</name>
<evidence type="ECO:0000313" key="5">
    <source>
        <dbReference type="Proteomes" id="UP000352698"/>
    </source>
</evidence>
<evidence type="ECO:0000256" key="1">
    <source>
        <dbReference type="ARBA" id="ARBA00023015"/>
    </source>
</evidence>
<dbReference type="InterPro" id="IPR046348">
    <property type="entry name" value="SIS_dom_sf"/>
</dbReference>
<evidence type="ECO:0000256" key="3">
    <source>
        <dbReference type="ARBA" id="ARBA00023163"/>
    </source>
</evidence>
<dbReference type="InterPro" id="IPR009057">
    <property type="entry name" value="Homeodomain-like_sf"/>
</dbReference>
<dbReference type="AlphaFoldDB" id="A0A4S2CDC5"/>
<keyword evidence="2" id="KW-0238">DNA-binding</keyword>
<dbReference type="RefSeq" id="WP_010737959.1">
    <property type="nucleotide sequence ID" value="NZ_AP027299.1"/>
</dbReference>
<dbReference type="InterPro" id="IPR036388">
    <property type="entry name" value="WH-like_DNA-bd_sf"/>
</dbReference>
<organism evidence="4 5">
    <name type="scientific">Enterococcus hirae</name>
    <dbReference type="NCBI Taxonomy" id="1354"/>
    <lineage>
        <taxon>Bacteria</taxon>
        <taxon>Bacillati</taxon>
        <taxon>Bacillota</taxon>
        <taxon>Bacilli</taxon>
        <taxon>Lactobacillales</taxon>
        <taxon>Enterococcaceae</taxon>
        <taxon>Enterococcus</taxon>
    </lineage>
</organism>
<dbReference type="InterPro" id="IPR001347">
    <property type="entry name" value="SIS_dom"/>
</dbReference>
<evidence type="ECO:0000256" key="2">
    <source>
        <dbReference type="ARBA" id="ARBA00023125"/>
    </source>
</evidence>
<dbReference type="PANTHER" id="PTHR30514:SF10">
    <property type="entry name" value="MURR_RPIR FAMILY TRANSCRIPTIONAL REGULATOR"/>
    <property type="match status" value="1"/>
</dbReference>
<gene>
    <name evidence="4" type="primary">ybbH_3</name>
    <name evidence="4" type="ORF">NCTC12204_01961</name>
</gene>
<dbReference type="InterPro" id="IPR047640">
    <property type="entry name" value="RpiR-like"/>
</dbReference>
<proteinExistence type="predicted"/>
<comment type="caution">
    <text evidence="4">The sequence shown here is derived from an EMBL/GenBank/DDBJ whole genome shotgun (WGS) entry which is preliminary data.</text>
</comment>
<dbReference type="Pfam" id="PF01380">
    <property type="entry name" value="SIS"/>
    <property type="match status" value="1"/>
</dbReference>